<dbReference type="VEuPathDB" id="FungiDB:HCDG_08087"/>
<dbReference type="EMBL" id="GG692433">
    <property type="protein sequence ID" value="EER37828.1"/>
    <property type="molecule type" value="Genomic_DNA"/>
</dbReference>
<sequence>MAAIQGSKSECDYEFRHHPRGTKQLAAPSLVQTAKPAKPPSTESPFPPFQSQPAGGEKKDNITAMMNVRFVVSSPTMTILACRTLRRAVTRRIPAGAVRIGLATQVVTLLAGMGPVHAEPGDTQGNLFNLYKPDNHNAALYSTQV</sequence>
<evidence type="ECO:0000256" key="1">
    <source>
        <dbReference type="SAM" id="MobiDB-lite"/>
    </source>
</evidence>
<organism evidence="2 3">
    <name type="scientific">Ajellomyces capsulatus (strain H143)</name>
    <name type="common">Darling's disease fungus</name>
    <name type="synonym">Histoplasma capsulatum</name>
    <dbReference type="NCBI Taxonomy" id="544712"/>
    <lineage>
        <taxon>Eukaryota</taxon>
        <taxon>Fungi</taxon>
        <taxon>Dikarya</taxon>
        <taxon>Ascomycota</taxon>
        <taxon>Pezizomycotina</taxon>
        <taxon>Eurotiomycetes</taxon>
        <taxon>Eurotiomycetidae</taxon>
        <taxon>Onygenales</taxon>
        <taxon>Ajellomycetaceae</taxon>
        <taxon>Histoplasma</taxon>
    </lineage>
</organism>
<evidence type="ECO:0000313" key="2">
    <source>
        <dbReference type="EMBL" id="EER37828.1"/>
    </source>
</evidence>
<proteinExistence type="predicted"/>
<dbReference type="HOGENOM" id="CLU_1786361_0_0_1"/>
<gene>
    <name evidence="2" type="ORF">HCDG_08087</name>
</gene>
<evidence type="ECO:0000313" key="3">
    <source>
        <dbReference type="Proteomes" id="UP000002624"/>
    </source>
</evidence>
<accession>C6HPF6</accession>
<feature type="region of interest" description="Disordered" evidence="1">
    <location>
        <begin position="1"/>
        <end position="60"/>
    </location>
</feature>
<protein>
    <submittedName>
        <fullName evidence="2">Uncharacterized protein</fullName>
    </submittedName>
</protein>
<dbReference type="AlphaFoldDB" id="C6HPF6"/>
<name>C6HPF6_AJECH</name>
<dbReference type="Proteomes" id="UP000002624">
    <property type="component" value="Unassembled WGS sequence"/>
</dbReference>
<reference evidence="3" key="1">
    <citation type="submission" date="2009-05" db="EMBL/GenBank/DDBJ databases">
        <title>The genome sequence of Ajellomyces capsulatus strain H143.</title>
        <authorList>
            <person name="Champion M."/>
            <person name="Cuomo C.A."/>
            <person name="Ma L.-J."/>
            <person name="Henn M.R."/>
            <person name="Sil A."/>
            <person name="Goldman B."/>
            <person name="Young S.K."/>
            <person name="Kodira C.D."/>
            <person name="Zeng Q."/>
            <person name="Koehrsen M."/>
            <person name="Alvarado L."/>
            <person name="Berlin A.M."/>
            <person name="Borenstein D."/>
            <person name="Chen Z."/>
            <person name="Engels R."/>
            <person name="Freedman E."/>
            <person name="Gellesch M."/>
            <person name="Goldberg J."/>
            <person name="Griggs A."/>
            <person name="Gujja S."/>
            <person name="Heiman D.I."/>
            <person name="Hepburn T.A."/>
            <person name="Howarth C."/>
            <person name="Jen D."/>
            <person name="Larson L."/>
            <person name="Lewis B."/>
            <person name="Mehta T."/>
            <person name="Park D."/>
            <person name="Pearson M."/>
            <person name="Roberts A."/>
            <person name="Saif S."/>
            <person name="Shea T.D."/>
            <person name="Shenoy N."/>
            <person name="Sisk P."/>
            <person name="Stolte C."/>
            <person name="Sykes S."/>
            <person name="Walk T."/>
            <person name="White J."/>
            <person name="Yandava C."/>
            <person name="Klein B."/>
            <person name="McEwen J.G."/>
            <person name="Puccia R."/>
            <person name="Goldman G.H."/>
            <person name="Felipe M.S."/>
            <person name="Nino-Vega G."/>
            <person name="San-Blas G."/>
            <person name="Taylor J.W."/>
            <person name="Mendoza L."/>
            <person name="Galagan J.E."/>
            <person name="Nusbaum C."/>
            <person name="Birren B.W."/>
        </authorList>
    </citation>
    <scope>NUCLEOTIDE SEQUENCE [LARGE SCALE GENOMIC DNA]</scope>
    <source>
        <strain evidence="3">H143</strain>
    </source>
</reference>